<dbReference type="AlphaFoldDB" id="A0A1G8FPM7"/>
<evidence type="ECO:0000259" key="2">
    <source>
        <dbReference type="PROSITE" id="PS50943"/>
    </source>
</evidence>
<dbReference type="PANTHER" id="PTHR46558:SF4">
    <property type="entry name" value="DNA-BIDING PHAGE PROTEIN"/>
    <property type="match status" value="1"/>
</dbReference>
<dbReference type="RefSeq" id="WP_091261584.1">
    <property type="nucleotide sequence ID" value="NZ_FNDE01000076.1"/>
</dbReference>
<dbReference type="InterPro" id="IPR010982">
    <property type="entry name" value="Lambda_DNA-bd_dom_sf"/>
</dbReference>
<dbReference type="PROSITE" id="PS50943">
    <property type="entry name" value="HTH_CROC1"/>
    <property type="match status" value="1"/>
</dbReference>
<name>A0A1G8FPM7_ANETH</name>
<dbReference type="SUPFAM" id="SSF47413">
    <property type="entry name" value="lambda repressor-like DNA-binding domains"/>
    <property type="match status" value="1"/>
</dbReference>
<keyword evidence="1 3" id="KW-0238">DNA-binding</keyword>
<dbReference type="Proteomes" id="UP000198956">
    <property type="component" value="Unassembled WGS sequence"/>
</dbReference>
<gene>
    <name evidence="3" type="ORF">SAMN04489735_10767</name>
</gene>
<dbReference type="Gene3D" id="1.10.260.40">
    <property type="entry name" value="lambda repressor-like DNA-binding domains"/>
    <property type="match status" value="1"/>
</dbReference>
<dbReference type="CDD" id="cd00093">
    <property type="entry name" value="HTH_XRE"/>
    <property type="match status" value="1"/>
</dbReference>
<feature type="domain" description="HTH cro/C1-type" evidence="2">
    <location>
        <begin position="7"/>
        <end position="61"/>
    </location>
</feature>
<evidence type="ECO:0000313" key="3">
    <source>
        <dbReference type="EMBL" id="SDH84085.1"/>
    </source>
</evidence>
<dbReference type="EMBL" id="FNDE01000076">
    <property type="protein sequence ID" value="SDH84085.1"/>
    <property type="molecule type" value="Genomic_DNA"/>
</dbReference>
<reference evidence="3 4" key="1">
    <citation type="submission" date="2016-10" db="EMBL/GenBank/DDBJ databases">
        <authorList>
            <person name="de Groot N.N."/>
        </authorList>
    </citation>
    <scope>NUCLEOTIDE SEQUENCE [LARGE SCALE GENOMIC DNA]</scope>
    <source>
        <strain evidence="3 4">L 420-91</strain>
    </source>
</reference>
<sequence>MKVHEMIRKIRKSKGITQIHVAEKLDMPVQTYNSYELGRRRITVELLREIASVLNEPIENFFEEKIYETKKLKTNSA</sequence>
<dbReference type="GO" id="GO:0003677">
    <property type="term" value="F:DNA binding"/>
    <property type="evidence" value="ECO:0007669"/>
    <property type="project" value="UniProtKB-KW"/>
</dbReference>
<accession>A0A1G8FPM7</accession>
<organism evidence="3 4">
    <name type="scientific">Aneurinibacillus thermoaerophilus</name>
    <dbReference type="NCBI Taxonomy" id="143495"/>
    <lineage>
        <taxon>Bacteria</taxon>
        <taxon>Bacillati</taxon>
        <taxon>Bacillota</taxon>
        <taxon>Bacilli</taxon>
        <taxon>Bacillales</taxon>
        <taxon>Paenibacillaceae</taxon>
        <taxon>Aneurinibacillus group</taxon>
        <taxon>Aneurinibacillus</taxon>
    </lineage>
</organism>
<proteinExistence type="predicted"/>
<dbReference type="InterPro" id="IPR001387">
    <property type="entry name" value="Cro/C1-type_HTH"/>
</dbReference>
<protein>
    <submittedName>
        <fullName evidence="3">DNA-binding transcriptional regulator, XRE-family HTH domain</fullName>
    </submittedName>
</protein>
<dbReference type="Pfam" id="PF01381">
    <property type="entry name" value="HTH_3"/>
    <property type="match status" value="1"/>
</dbReference>
<evidence type="ECO:0000313" key="4">
    <source>
        <dbReference type="Proteomes" id="UP000198956"/>
    </source>
</evidence>
<dbReference type="SMART" id="SM00530">
    <property type="entry name" value="HTH_XRE"/>
    <property type="match status" value="1"/>
</dbReference>
<dbReference type="OrthoDB" id="9808239at2"/>
<dbReference type="PANTHER" id="PTHR46558">
    <property type="entry name" value="TRACRIPTIONAL REGULATORY PROTEIN-RELATED-RELATED"/>
    <property type="match status" value="1"/>
</dbReference>
<evidence type="ECO:0000256" key="1">
    <source>
        <dbReference type="ARBA" id="ARBA00023125"/>
    </source>
</evidence>